<gene>
    <name evidence="8" type="ORF">IH622_11050</name>
</gene>
<reference evidence="8" key="2">
    <citation type="submission" date="2020-10" db="EMBL/GenBank/DDBJ databases">
        <title>Enrichment of novel Verrucomicrobia, Bacteroidetes and Krumholzibacteria in an oxygen-limited, methane- and iron-fed bioreactor inoculated with Bothnian Sea sediments.</title>
        <authorList>
            <person name="Martins P.D."/>
            <person name="de Jong A."/>
            <person name="Lenstra W.K."/>
            <person name="van Helmond N.A.G.M."/>
            <person name="Slomp C.P."/>
            <person name="Jetten M.S.M."/>
            <person name="Welte C.U."/>
            <person name="Rasigraf O."/>
        </authorList>
    </citation>
    <scope>NUCLEOTIDE SEQUENCE</scope>
    <source>
        <strain evidence="8">MAG47</strain>
    </source>
</reference>
<keyword evidence="2 6" id="KW-0812">Transmembrane</keyword>
<feature type="transmembrane region" description="Helical" evidence="6">
    <location>
        <begin position="30"/>
        <end position="51"/>
    </location>
</feature>
<proteinExistence type="predicted"/>
<feature type="transmembrane region" description="Helical" evidence="6">
    <location>
        <begin position="7"/>
        <end position="24"/>
    </location>
</feature>
<evidence type="ECO:0000256" key="1">
    <source>
        <dbReference type="ARBA" id="ARBA00004141"/>
    </source>
</evidence>
<evidence type="ECO:0000256" key="4">
    <source>
        <dbReference type="ARBA" id="ARBA00023136"/>
    </source>
</evidence>
<name>A0A011TT41_BRUAN</name>
<evidence type="ECO:0000313" key="9">
    <source>
        <dbReference type="Proteomes" id="UP000642265"/>
    </source>
</evidence>
<protein>
    <submittedName>
        <fullName evidence="8">EamA family transporter</fullName>
    </submittedName>
</protein>
<dbReference type="InterPro" id="IPR050638">
    <property type="entry name" value="AA-Vitamin_Transporters"/>
</dbReference>
<comment type="subcellular location">
    <subcellularLocation>
        <location evidence="1">Membrane</location>
        <topology evidence="1">Multi-pass membrane protein</topology>
    </subcellularLocation>
</comment>
<feature type="domain" description="EamA" evidence="7">
    <location>
        <begin position="149"/>
        <end position="282"/>
    </location>
</feature>
<feature type="transmembrane region" description="Helical" evidence="6">
    <location>
        <begin position="88"/>
        <end position="109"/>
    </location>
</feature>
<feature type="transmembrane region" description="Helical" evidence="6">
    <location>
        <begin position="265"/>
        <end position="283"/>
    </location>
</feature>
<feature type="domain" description="EamA" evidence="7">
    <location>
        <begin position="10"/>
        <end position="136"/>
    </location>
</feature>
<dbReference type="GO" id="GO:0016020">
    <property type="term" value="C:membrane"/>
    <property type="evidence" value="ECO:0007669"/>
    <property type="project" value="UniProtKB-SubCell"/>
</dbReference>
<keyword evidence="3 6" id="KW-1133">Transmembrane helix</keyword>
<dbReference type="PANTHER" id="PTHR32322">
    <property type="entry name" value="INNER MEMBRANE TRANSPORTER"/>
    <property type="match status" value="1"/>
</dbReference>
<accession>A0A011TT41</accession>
<dbReference type="InterPro" id="IPR000620">
    <property type="entry name" value="EamA_dom"/>
</dbReference>
<dbReference type="PANTHER" id="PTHR32322:SF9">
    <property type="entry name" value="AMINO-ACID METABOLITE EFFLUX PUMP-RELATED"/>
    <property type="match status" value="1"/>
</dbReference>
<comment type="caution">
    <text evidence="8">The sequence shown here is derived from an EMBL/GenBank/DDBJ whole genome shotgun (WGS) entry which is preliminary data.</text>
</comment>
<reference evidence="8" key="1">
    <citation type="submission" date="2020-09" db="EMBL/GenBank/DDBJ databases">
        <authorList>
            <person name="Dalcin Martins P."/>
        </authorList>
    </citation>
    <scope>NUCLEOTIDE SEQUENCE</scope>
    <source>
        <strain evidence="8">MAG47</strain>
    </source>
</reference>
<dbReference type="AlphaFoldDB" id="A0A011TT41"/>
<feature type="transmembrane region" description="Helical" evidence="6">
    <location>
        <begin position="241"/>
        <end position="259"/>
    </location>
</feature>
<feature type="transmembrane region" description="Helical" evidence="6">
    <location>
        <begin position="180"/>
        <end position="204"/>
    </location>
</feature>
<dbReference type="InterPro" id="IPR037185">
    <property type="entry name" value="EmrE-like"/>
</dbReference>
<feature type="compositionally biased region" description="Polar residues" evidence="5">
    <location>
        <begin position="291"/>
        <end position="300"/>
    </location>
</feature>
<evidence type="ECO:0000256" key="3">
    <source>
        <dbReference type="ARBA" id="ARBA00022989"/>
    </source>
</evidence>
<feature type="region of interest" description="Disordered" evidence="5">
    <location>
        <begin position="289"/>
        <end position="310"/>
    </location>
</feature>
<evidence type="ECO:0000256" key="5">
    <source>
        <dbReference type="SAM" id="MobiDB-lite"/>
    </source>
</evidence>
<dbReference type="RefSeq" id="WP_010658190.1">
    <property type="nucleotide sequence ID" value="NZ_CP044970.1"/>
</dbReference>
<keyword evidence="4 6" id="KW-0472">Membrane</keyword>
<dbReference type="Proteomes" id="UP000642265">
    <property type="component" value="Unassembled WGS sequence"/>
</dbReference>
<feature type="transmembrane region" description="Helical" evidence="6">
    <location>
        <begin position="210"/>
        <end position="229"/>
    </location>
</feature>
<organism evidence="8 9">
    <name type="scientific">Brucella anthropi</name>
    <name type="common">Ochrobactrum anthropi</name>
    <dbReference type="NCBI Taxonomy" id="529"/>
    <lineage>
        <taxon>Bacteria</taxon>
        <taxon>Pseudomonadati</taxon>
        <taxon>Pseudomonadota</taxon>
        <taxon>Alphaproteobacteria</taxon>
        <taxon>Hyphomicrobiales</taxon>
        <taxon>Brucellaceae</taxon>
        <taxon>Brucella/Ochrobactrum group</taxon>
        <taxon>Brucella</taxon>
    </lineage>
</organism>
<feature type="transmembrane region" description="Helical" evidence="6">
    <location>
        <begin position="63"/>
        <end position="82"/>
    </location>
</feature>
<dbReference type="SUPFAM" id="SSF103481">
    <property type="entry name" value="Multidrug resistance efflux transporter EmrE"/>
    <property type="match status" value="2"/>
</dbReference>
<feature type="transmembrane region" description="Helical" evidence="6">
    <location>
        <begin position="121"/>
        <end position="141"/>
    </location>
</feature>
<sequence length="310" mass="32386">MKPRDVATYIFLAVAWGLSFLVVLRVVEAFGWAGAVAFRSFIAAGTLFAIAKLSGRNLDFQAGWKPFAVVGATTVAGQLIGLSYGTPLIGTAMAAICVASIPLFSMVISQLWGLDRITSRGLIGLLLGVTGIVLLVGFPAVAVTPEFIMGCIAVLFSCFSAAFGSNYASRRLSTTGSWETTIGAFVFGGILSLPLILAVPVPAMPGMIDFVYLLISACVMSALTYVLYFKLVGNVGPTKAISVEFVVTVIAVLVGAVFLKEQLSLIQFVGAAVIISGCALVLSSRPALPKESQTFPTSEATPDGLKSDPL</sequence>
<feature type="transmembrane region" description="Helical" evidence="6">
    <location>
        <begin position="147"/>
        <end position="168"/>
    </location>
</feature>
<evidence type="ECO:0000256" key="6">
    <source>
        <dbReference type="SAM" id="Phobius"/>
    </source>
</evidence>
<evidence type="ECO:0000259" key="7">
    <source>
        <dbReference type="Pfam" id="PF00892"/>
    </source>
</evidence>
<dbReference type="EMBL" id="JACZKO010000033">
    <property type="protein sequence ID" value="MBE0561327.1"/>
    <property type="molecule type" value="Genomic_DNA"/>
</dbReference>
<evidence type="ECO:0000256" key="2">
    <source>
        <dbReference type="ARBA" id="ARBA00022692"/>
    </source>
</evidence>
<evidence type="ECO:0000313" key="8">
    <source>
        <dbReference type="EMBL" id="MBE0561327.1"/>
    </source>
</evidence>
<dbReference type="Pfam" id="PF00892">
    <property type="entry name" value="EamA"/>
    <property type="match status" value="2"/>
</dbReference>